<dbReference type="GO" id="GO:0005886">
    <property type="term" value="C:plasma membrane"/>
    <property type="evidence" value="ECO:0007669"/>
    <property type="project" value="UniProtKB-SubCell"/>
</dbReference>
<keyword evidence="4" id="KW-0964">Secreted</keyword>
<keyword evidence="11" id="KW-0393">Immunoglobulin domain</keyword>
<feature type="compositionally biased region" description="Polar residues" evidence="16">
    <location>
        <begin position="581"/>
        <end position="592"/>
    </location>
</feature>
<keyword evidence="9" id="KW-1015">Disulfide bond</keyword>
<evidence type="ECO:0000256" key="8">
    <source>
        <dbReference type="ARBA" id="ARBA00023136"/>
    </source>
</evidence>
<evidence type="ECO:0000256" key="15">
    <source>
        <dbReference type="ARBA" id="ARBA00049745"/>
    </source>
</evidence>
<evidence type="ECO:0000256" key="6">
    <source>
        <dbReference type="ARBA" id="ARBA00022729"/>
    </source>
</evidence>
<feature type="non-terminal residue" evidence="20">
    <location>
        <position position="1"/>
    </location>
</feature>
<evidence type="ECO:0000256" key="11">
    <source>
        <dbReference type="ARBA" id="ARBA00023319"/>
    </source>
</evidence>
<dbReference type="PANTHER" id="PTHR11860:SF82">
    <property type="entry name" value="POLYMERIC IMMUNOGLOBULIN RECEPTOR"/>
    <property type="match status" value="1"/>
</dbReference>
<keyword evidence="10" id="KW-0325">Glycoprotein</keyword>
<dbReference type="PANTHER" id="PTHR11860">
    <property type="entry name" value="POLYMERIC-IMMUNOGLOBULIN RECEPTOR"/>
    <property type="match status" value="1"/>
</dbReference>
<feature type="non-terminal residue" evidence="20">
    <location>
        <position position="635"/>
    </location>
</feature>
<comment type="subunit">
    <text evidence="14">Interacts (mainly via CDR1-like domain) with dimeric IgA. Interacts (mainly via CDR2-like domain) with pentameric IgM.</text>
</comment>
<dbReference type="PROSITE" id="PS50835">
    <property type="entry name" value="IG_LIKE"/>
    <property type="match status" value="2"/>
</dbReference>
<comment type="function">
    <text evidence="12">Mediates selective transcytosis of polymeric IgA and IgM across mucosal epithelial cells. Binds polymeric IgA and IgM at the basolateral surface of epithelial cells. The complex is then transported across the cell to be secreted at the apical surface. During this process, a cleavage occurs that separates the extracellular (known as the secretory component) from the transmembrane segment.</text>
</comment>
<evidence type="ECO:0000256" key="5">
    <source>
        <dbReference type="ARBA" id="ARBA00022692"/>
    </source>
</evidence>
<comment type="function">
    <text evidence="13">Through its N-linked glycans ensures anchoring of secretory IgA (sIgA) molecules to mucus lining the epithelial surface to neutralize extracellular pathogens. On its own (free form) may act as a non-specific microbial scavenger to prevent pathogen interaction with epithelial cells.</text>
</comment>
<evidence type="ECO:0000256" key="14">
    <source>
        <dbReference type="ARBA" id="ARBA00049678"/>
    </source>
</evidence>
<evidence type="ECO:0000313" key="20">
    <source>
        <dbReference type="EMBL" id="NXM52001.1"/>
    </source>
</evidence>
<feature type="transmembrane region" description="Helical" evidence="17">
    <location>
        <begin position="509"/>
        <end position="530"/>
    </location>
</feature>
<dbReference type="GO" id="GO:0004888">
    <property type="term" value="F:transmembrane signaling receptor activity"/>
    <property type="evidence" value="ECO:0007669"/>
    <property type="project" value="TreeGrafter"/>
</dbReference>
<evidence type="ECO:0000256" key="1">
    <source>
        <dbReference type="ARBA" id="ARBA00004251"/>
    </source>
</evidence>
<evidence type="ECO:0000256" key="18">
    <source>
        <dbReference type="SAM" id="SignalP"/>
    </source>
</evidence>
<evidence type="ECO:0000256" key="16">
    <source>
        <dbReference type="SAM" id="MobiDB-lite"/>
    </source>
</evidence>
<dbReference type="Pfam" id="PF07686">
    <property type="entry name" value="V-set"/>
    <property type="match status" value="3"/>
</dbReference>
<evidence type="ECO:0000256" key="13">
    <source>
        <dbReference type="ARBA" id="ARBA00049604"/>
    </source>
</evidence>
<keyword evidence="8 17" id="KW-0472">Membrane</keyword>
<dbReference type="InterPro" id="IPR050671">
    <property type="entry name" value="CD300_family_receptors"/>
</dbReference>
<dbReference type="InterPro" id="IPR013783">
    <property type="entry name" value="Ig-like_fold"/>
</dbReference>
<dbReference type="EMBL" id="VXBB01000354">
    <property type="protein sequence ID" value="NXM52001.1"/>
    <property type="molecule type" value="Genomic_DNA"/>
</dbReference>
<protein>
    <recommendedName>
        <fullName evidence="15">Polymeric immunoglobulin receptor</fullName>
    </recommendedName>
</protein>
<keyword evidence="6 18" id="KW-0732">Signal</keyword>
<evidence type="ECO:0000256" key="9">
    <source>
        <dbReference type="ARBA" id="ARBA00023157"/>
    </source>
</evidence>
<evidence type="ECO:0000313" key="21">
    <source>
        <dbReference type="Proteomes" id="UP000534634"/>
    </source>
</evidence>
<proteinExistence type="predicted"/>
<dbReference type="SMART" id="SM00409">
    <property type="entry name" value="IG"/>
    <property type="match status" value="4"/>
</dbReference>
<evidence type="ECO:0000256" key="2">
    <source>
        <dbReference type="ARBA" id="ARBA00004613"/>
    </source>
</evidence>
<evidence type="ECO:0000259" key="19">
    <source>
        <dbReference type="PROSITE" id="PS50835"/>
    </source>
</evidence>
<evidence type="ECO:0000256" key="3">
    <source>
        <dbReference type="ARBA" id="ARBA00022475"/>
    </source>
</evidence>
<dbReference type="GO" id="GO:0005576">
    <property type="term" value="C:extracellular region"/>
    <property type="evidence" value="ECO:0007669"/>
    <property type="project" value="UniProtKB-SubCell"/>
</dbReference>
<evidence type="ECO:0000256" key="4">
    <source>
        <dbReference type="ARBA" id="ARBA00022525"/>
    </source>
</evidence>
<accession>A0A7L1BFX2</accession>
<evidence type="ECO:0000256" key="10">
    <source>
        <dbReference type="ARBA" id="ARBA00023180"/>
    </source>
</evidence>
<dbReference type="CDD" id="cd05716">
    <property type="entry name" value="IgV_pIgR_like"/>
    <property type="match status" value="3"/>
</dbReference>
<dbReference type="Proteomes" id="UP000534634">
    <property type="component" value="Unassembled WGS sequence"/>
</dbReference>
<feature type="chain" id="PRO_5029459946" description="Polymeric immunoglobulin receptor" evidence="18">
    <location>
        <begin position="19"/>
        <end position="635"/>
    </location>
</feature>
<dbReference type="AlphaFoldDB" id="A0A7L1BFX2"/>
<feature type="signal peptide" evidence="18">
    <location>
        <begin position="1"/>
        <end position="18"/>
    </location>
</feature>
<keyword evidence="3" id="KW-1003">Cell membrane</keyword>
<reference evidence="20 21" key="1">
    <citation type="submission" date="2019-09" db="EMBL/GenBank/DDBJ databases">
        <title>Bird 10,000 Genomes (B10K) Project - Family phase.</title>
        <authorList>
            <person name="Zhang G."/>
        </authorList>
    </citation>
    <scope>NUCLEOTIDE SEQUENCE [LARGE SCALE GENOMIC DNA]</scope>
    <source>
        <strain evidence="20">B10K-DU-002-01</strain>
        <tissue evidence="20">Muscle</tissue>
    </source>
</reference>
<dbReference type="SUPFAM" id="SSF48726">
    <property type="entry name" value="Immunoglobulin"/>
    <property type="match status" value="4"/>
</dbReference>
<dbReference type="SMART" id="SM00406">
    <property type="entry name" value="IGv"/>
    <property type="match status" value="2"/>
</dbReference>
<feature type="domain" description="Ig-like" evidence="19">
    <location>
        <begin position="250"/>
        <end position="352"/>
    </location>
</feature>
<evidence type="ECO:0000256" key="7">
    <source>
        <dbReference type="ARBA" id="ARBA00022989"/>
    </source>
</evidence>
<keyword evidence="21" id="KW-1185">Reference proteome</keyword>
<dbReference type="InterPro" id="IPR003599">
    <property type="entry name" value="Ig_sub"/>
</dbReference>
<sequence>MMLLAFVFLLALLPAGSARGRHPPKAAISSPVFGPREVQGVLGGSATVKCFYPPTAMNRHDRKYWCKLQGSRCVTLVSSDYVAPDYKGRISLTDHPEAENFQINISELGLGDAGTFQCGVGVNGRGLSHTVTVSIVEVPGKAAELFYVKLRSTWTASCSFGAETASMRRYLCKKEKGGCRNIVDSHQNIDPDFQGRVLLTYEEPPGTFSVTVTQMDWQDTGLYYCGAGVYGNGDNSKALDVFVYEDKNFPQLKTKVIGKTGGSATFECLFNPLKSSTRFWRKLRKQGGYDTIIDSTGFVNHKYEGRVAMFESPENKTVTVILNQLQSEDEGFYWCMSDELKEQQSSTELKVVEGKPALTGDKIVEAAPGSRVDLTCSYPCQYYSYEKYWCKWNYTGCSMLPGQQQGLPGPAAGCDKSNRTVVLSFDPLTKEDAGWYWCGVKRNGAFGETMAVQLVVNPGSDAKHSPELLEVDSSLESGAVPPGGAYSDAEVRKGAAPESPDESRGSTTVALVLGPLAGLILIAGTAFAIVKYRQLKRSDLVSVGSYRTNISMSDFESVRDFSASNGAKEIQETPVGGDEFITTTDTQESAADTTKAKRSSKEDAELTYSSFLVTSDSIAQGSSGGDSAVPEVSPP</sequence>
<dbReference type="InterPro" id="IPR013106">
    <property type="entry name" value="Ig_V-set"/>
</dbReference>
<feature type="domain" description="Ig-like" evidence="19">
    <location>
        <begin position="356"/>
        <end position="455"/>
    </location>
</feature>
<feature type="region of interest" description="Disordered" evidence="16">
    <location>
        <begin position="575"/>
        <end position="599"/>
    </location>
</feature>
<organism evidence="20 21">
    <name type="scientific">Illadopsis cleaveri</name>
    <name type="common">blackcap illadopsis</name>
    <dbReference type="NCBI Taxonomy" id="201329"/>
    <lineage>
        <taxon>Eukaryota</taxon>
        <taxon>Metazoa</taxon>
        <taxon>Chordata</taxon>
        <taxon>Craniata</taxon>
        <taxon>Vertebrata</taxon>
        <taxon>Euteleostomi</taxon>
        <taxon>Archelosauria</taxon>
        <taxon>Archosauria</taxon>
        <taxon>Dinosauria</taxon>
        <taxon>Saurischia</taxon>
        <taxon>Theropoda</taxon>
        <taxon>Coelurosauria</taxon>
        <taxon>Aves</taxon>
        <taxon>Neognathae</taxon>
        <taxon>Neoaves</taxon>
        <taxon>Telluraves</taxon>
        <taxon>Australaves</taxon>
        <taxon>Passeriformes</taxon>
        <taxon>Sylvioidea</taxon>
        <taxon>Timaliidae</taxon>
        <taxon>Illadopsis</taxon>
    </lineage>
</organism>
<evidence type="ECO:0000256" key="12">
    <source>
        <dbReference type="ARBA" id="ARBA00049599"/>
    </source>
</evidence>
<gene>
    <name evidence="20" type="primary">Pigr</name>
    <name evidence="20" type="ORF">ILLCLE_R08449</name>
</gene>
<dbReference type="GO" id="GO:0002415">
    <property type="term" value="P:immunoglobulin transcytosis in epithelial cells mediated by polymeric immunoglobulin receptor"/>
    <property type="evidence" value="ECO:0007669"/>
    <property type="project" value="TreeGrafter"/>
</dbReference>
<dbReference type="InterPro" id="IPR007110">
    <property type="entry name" value="Ig-like_dom"/>
</dbReference>
<comment type="subcellular location">
    <subcellularLocation>
        <location evidence="1">Cell membrane</location>
        <topology evidence="1">Single-pass type I membrane protein</topology>
    </subcellularLocation>
    <subcellularLocation>
        <location evidence="2">Secreted</location>
    </subcellularLocation>
</comment>
<keyword evidence="7 17" id="KW-1133">Transmembrane helix</keyword>
<comment type="caution">
    <text evidence="20">The sequence shown here is derived from an EMBL/GenBank/DDBJ whole genome shotgun (WGS) entry which is preliminary data.</text>
</comment>
<keyword evidence="5 17" id="KW-0812">Transmembrane</keyword>
<evidence type="ECO:0000256" key="17">
    <source>
        <dbReference type="SAM" id="Phobius"/>
    </source>
</evidence>
<dbReference type="InterPro" id="IPR036179">
    <property type="entry name" value="Ig-like_dom_sf"/>
</dbReference>
<dbReference type="Gene3D" id="2.60.40.10">
    <property type="entry name" value="Immunoglobulins"/>
    <property type="match status" value="4"/>
</dbReference>
<name>A0A7L1BFX2_9PASS</name>
<feature type="region of interest" description="Disordered" evidence="16">
    <location>
        <begin position="474"/>
        <end position="506"/>
    </location>
</feature>